<dbReference type="PANTHER" id="PTHR42908:SF3">
    <property type="entry name" value="ELONGATION FACTOR-LIKE GTPASE 1"/>
    <property type="match status" value="1"/>
</dbReference>
<dbReference type="InterPro" id="IPR005517">
    <property type="entry name" value="Transl_elong_EFG/EF2_IV"/>
</dbReference>
<dbReference type="PANTHER" id="PTHR42908">
    <property type="entry name" value="TRANSLATION ELONGATION FACTOR-RELATED"/>
    <property type="match status" value="1"/>
</dbReference>
<evidence type="ECO:0000259" key="3">
    <source>
        <dbReference type="SMART" id="SM00889"/>
    </source>
</evidence>
<proteinExistence type="predicted"/>
<protein>
    <submittedName>
        <fullName evidence="4">Elongation factor 2</fullName>
    </submittedName>
</protein>
<evidence type="ECO:0000313" key="5">
    <source>
        <dbReference type="Proteomes" id="UP001365542"/>
    </source>
</evidence>
<sequence length="255" mass="28185">MLVLGNRHRFIVLGSVMKRKYKLERPSAKSNIPDPSKYAEGGFDPEILGTSKSANGLNRIFIEALCLDWETAYAIPKGEINTSPDADLKERYYFLAERCTWKGTDARNIWAFGGKGNSNVLVNLCKSIDNLDRVKDAIIAGFQQAVKQSPVTGLPIVNTRFNIVDMKLAENAADFGDDQMTTLGLRGVYAAFMASTPRLQEAIYEDDTFIGWDNIGSARFPFDSSTRAGKLAAELRQKNGLSGDPPNLATYMDKL</sequence>
<evidence type="ECO:0000256" key="2">
    <source>
        <dbReference type="ARBA" id="ARBA00023134"/>
    </source>
</evidence>
<dbReference type="InterPro" id="IPR020568">
    <property type="entry name" value="Ribosomal_Su5_D2-typ_SF"/>
</dbReference>
<dbReference type="GO" id="GO:0003746">
    <property type="term" value="F:translation elongation factor activity"/>
    <property type="evidence" value="ECO:0007669"/>
    <property type="project" value="UniProtKB-KW"/>
</dbReference>
<dbReference type="SUPFAM" id="SSF54211">
    <property type="entry name" value="Ribosomal protein S5 domain 2-like"/>
    <property type="match status" value="1"/>
</dbReference>
<dbReference type="CDD" id="cd01681">
    <property type="entry name" value="aeEF2_snRNP_like_IV"/>
    <property type="match status" value="1"/>
</dbReference>
<name>A0AAV9X7C8_9PEZI</name>
<dbReference type="AlphaFoldDB" id="A0AAV9X7C8"/>
<keyword evidence="2" id="KW-0342">GTP-binding</keyword>
<dbReference type="EMBL" id="JAVHJO010000010">
    <property type="protein sequence ID" value="KAK6535619.1"/>
    <property type="molecule type" value="Genomic_DNA"/>
</dbReference>
<evidence type="ECO:0000313" key="4">
    <source>
        <dbReference type="EMBL" id="KAK6535619.1"/>
    </source>
</evidence>
<organism evidence="4 5">
    <name type="scientific">Orbilia ellipsospora</name>
    <dbReference type="NCBI Taxonomy" id="2528407"/>
    <lineage>
        <taxon>Eukaryota</taxon>
        <taxon>Fungi</taxon>
        <taxon>Dikarya</taxon>
        <taxon>Ascomycota</taxon>
        <taxon>Pezizomycotina</taxon>
        <taxon>Orbiliomycetes</taxon>
        <taxon>Orbiliales</taxon>
        <taxon>Orbiliaceae</taxon>
        <taxon>Orbilia</taxon>
    </lineage>
</organism>
<dbReference type="GO" id="GO:0005829">
    <property type="term" value="C:cytosol"/>
    <property type="evidence" value="ECO:0007669"/>
    <property type="project" value="TreeGrafter"/>
</dbReference>
<dbReference type="GO" id="GO:1990904">
    <property type="term" value="C:ribonucleoprotein complex"/>
    <property type="evidence" value="ECO:0007669"/>
    <property type="project" value="TreeGrafter"/>
</dbReference>
<evidence type="ECO:0000256" key="1">
    <source>
        <dbReference type="ARBA" id="ARBA00022741"/>
    </source>
</evidence>
<dbReference type="SMART" id="SM00889">
    <property type="entry name" value="EFG_IV"/>
    <property type="match status" value="1"/>
</dbReference>
<keyword evidence="5" id="KW-1185">Reference proteome</keyword>
<dbReference type="Proteomes" id="UP001365542">
    <property type="component" value="Unassembled WGS sequence"/>
</dbReference>
<keyword evidence="4" id="KW-0648">Protein biosynthesis</keyword>
<dbReference type="Pfam" id="PF03764">
    <property type="entry name" value="EFG_IV"/>
    <property type="match status" value="1"/>
</dbReference>
<keyword evidence="1" id="KW-0547">Nucleotide-binding</keyword>
<reference evidence="4 5" key="1">
    <citation type="submission" date="2019-10" db="EMBL/GenBank/DDBJ databases">
        <authorList>
            <person name="Palmer J.M."/>
        </authorList>
    </citation>
    <scope>NUCLEOTIDE SEQUENCE [LARGE SCALE GENOMIC DNA]</scope>
    <source>
        <strain evidence="4 5">TWF694</strain>
    </source>
</reference>
<feature type="domain" description="Translation elongation factor EFG/EF2" evidence="3">
    <location>
        <begin position="78"/>
        <end position="196"/>
    </location>
</feature>
<dbReference type="Gene3D" id="3.30.230.10">
    <property type="match status" value="1"/>
</dbReference>
<dbReference type="GO" id="GO:0005525">
    <property type="term" value="F:GTP binding"/>
    <property type="evidence" value="ECO:0007669"/>
    <property type="project" value="UniProtKB-KW"/>
</dbReference>
<dbReference type="InterPro" id="IPR014721">
    <property type="entry name" value="Ribsml_uS5_D2-typ_fold_subgr"/>
</dbReference>
<accession>A0AAV9X7C8</accession>
<comment type="caution">
    <text evidence="4">The sequence shown here is derived from an EMBL/GenBank/DDBJ whole genome shotgun (WGS) entry which is preliminary data.</text>
</comment>
<keyword evidence="4" id="KW-0251">Elongation factor</keyword>
<dbReference type="GO" id="GO:0003924">
    <property type="term" value="F:GTPase activity"/>
    <property type="evidence" value="ECO:0007669"/>
    <property type="project" value="TreeGrafter"/>
</dbReference>
<gene>
    <name evidence="4" type="primary">EFT1_1</name>
    <name evidence="4" type="ORF">TWF694_002074</name>
</gene>